<dbReference type="HOGENOM" id="CLU_151247_4_1_0"/>
<feature type="domain" description="HEPN" evidence="2">
    <location>
        <begin position="1"/>
        <end position="82"/>
    </location>
</feature>
<keyword evidence="4" id="KW-1185">Reference proteome</keyword>
<dbReference type="InterPro" id="IPR007842">
    <property type="entry name" value="HEPN_dom"/>
</dbReference>
<dbReference type="Pfam" id="PF05168">
    <property type="entry name" value="HEPN"/>
    <property type="match status" value="1"/>
</dbReference>
<dbReference type="PANTHER" id="PTHR36565">
    <property type="entry name" value="UPF0332 PROTEIN TM_1000"/>
    <property type="match status" value="1"/>
</dbReference>
<dbReference type="STRING" id="1499967.U27_03309"/>
<evidence type="ECO:0000313" key="3">
    <source>
        <dbReference type="EMBL" id="GAK56347.1"/>
    </source>
</evidence>
<dbReference type="EMBL" id="DF820464">
    <property type="protein sequence ID" value="GAK56347.1"/>
    <property type="molecule type" value="Genomic_DNA"/>
</dbReference>
<dbReference type="Proteomes" id="UP000030661">
    <property type="component" value="Unassembled WGS sequence"/>
</dbReference>
<dbReference type="InterPro" id="IPR052226">
    <property type="entry name" value="UPF0332_toxin"/>
</dbReference>
<evidence type="ECO:0000313" key="4">
    <source>
        <dbReference type="Proteomes" id="UP000030661"/>
    </source>
</evidence>
<evidence type="ECO:0000256" key="1">
    <source>
        <dbReference type="ARBA" id="ARBA00038248"/>
    </source>
</evidence>
<protein>
    <recommendedName>
        <fullName evidence="2">HEPN domain-containing protein</fullName>
    </recommendedName>
</protein>
<comment type="similarity">
    <text evidence="1">Belongs to the UPF0332 family.</text>
</comment>
<dbReference type="AlphaFoldDB" id="A0A081BVJ2"/>
<sequence>MFYMLSALALKHGFSTSKHKQLIGWFNKHFVKDGTIAPKYAKIVSDAFEKRSDSDYGMLVNFTCDEVQEMFTELNDFIATIEQLLLSQ</sequence>
<gene>
    <name evidence="3" type="ORF">U27_03309</name>
</gene>
<reference evidence="3" key="1">
    <citation type="journal article" date="2015" name="PeerJ">
        <title>First genomic representation of candidate bacterial phylum KSB3 points to enhanced environmental sensing as a trigger of wastewater bulking.</title>
        <authorList>
            <person name="Sekiguchi Y."/>
            <person name="Ohashi A."/>
            <person name="Parks D.H."/>
            <person name="Yamauchi T."/>
            <person name="Tyson G.W."/>
            <person name="Hugenholtz P."/>
        </authorList>
    </citation>
    <scope>NUCLEOTIDE SEQUENCE [LARGE SCALE GENOMIC DNA]</scope>
</reference>
<organism evidence="3">
    <name type="scientific">Vecturithrix granuli</name>
    <dbReference type="NCBI Taxonomy" id="1499967"/>
    <lineage>
        <taxon>Bacteria</taxon>
        <taxon>Candidatus Moduliflexota</taxon>
        <taxon>Candidatus Vecturitrichia</taxon>
        <taxon>Candidatus Vecturitrichales</taxon>
        <taxon>Candidatus Vecturitrichaceae</taxon>
        <taxon>Candidatus Vecturithrix</taxon>
    </lineage>
</organism>
<proteinExistence type="inferred from homology"/>
<evidence type="ECO:0000259" key="2">
    <source>
        <dbReference type="Pfam" id="PF05168"/>
    </source>
</evidence>
<accession>A0A081BVJ2</accession>
<name>A0A081BVJ2_VECG1</name>
<dbReference type="Gene3D" id="1.20.120.330">
    <property type="entry name" value="Nucleotidyltransferases domain 2"/>
    <property type="match status" value="1"/>
</dbReference>
<dbReference type="PANTHER" id="PTHR36565:SF1">
    <property type="entry name" value="UPF0332 PROTEIN TM_1000"/>
    <property type="match status" value="1"/>
</dbReference>